<gene>
    <name evidence="7" type="ORF">G4L39_01320</name>
</gene>
<keyword evidence="5 6" id="KW-0472">Membrane</keyword>
<dbReference type="PANTHER" id="PTHR43243:SF4">
    <property type="entry name" value="CATIONIC AMINO ACID TRANSPORTER 4"/>
    <property type="match status" value="1"/>
</dbReference>
<feature type="transmembrane region" description="Helical" evidence="6">
    <location>
        <begin position="265"/>
        <end position="283"/>
    </location>
</feature>
<evidence type="ECO:0000256" key="3">
    <source>
        <dbReference type="ARBA" id="ARBA00022692"/>
    </source>
</evidence>
<dbReference type="EMBL" id="JAAKYA010000006">
    <property type="protein sequence ID" value="NGO38038.1"/>
    <property type="molecule type" value="Genomic_DNA"/>
</dbReference>
<feature type="transmembrane region" description="Helical" evidence="6">
    <location>
        <begin position="426"/>
        <end position="445"/>
    </location>
</feature>
<proteinExistence type="predicted"/>
<keyword evidence="3 6" id="KW-0812">Transmembrane</keyword>
<evidence type="ECO:0000256" key="2">
    <source>
        <dbReference type="ARBA" id="ARBA00022448"/>
    </source>
</evidence>
<comment type="caution">
    <text evidence="7">The sequence shown here is derived from an EMBL/GenBank/DDBJ whole genome shotgun (WGS) entry which is preliminary data.</text>
</comment>
<dbReference type="Gene3D" id="1.20.1740.10">
    <property type="entry name" value="Amino acid/polyamine transporter I"/>
    <property type="match status" value="1"/>
</dbReference>
<evidence type="ECO:0000256" key="1">
    <source>
        <dbReference type="ARBA" id="ARBA00004141"/>
    </source>
</evidence>
<feature type="transmembrane region" description="Helical" evidence="6">
    <location>
        <begin position="35"/>
        <end position="57"/>
    </location>
</feature>
<organism evidence="7 8">
    <name type="scientific">Limisphaera ngatamarikiensis</name>
    <dbReference type="NCBI Taxonomy" id="1324935"/>
    <lineage>
        <taxon>Bacteria</taxon>
        <taxon>Pseudomonadati</taxon>
        <taxon>Verrucomicrobiota</taxon>
        <taxon>Verrucomicrobiia</taxon>
        <taxon>Limisphaerales</taxon>
        <taxon>Limisphaeraceae</taxon>
        <taxon>Limisphaera</taxon>
    </lineage>
</organism>
<accession>A0A6M1RD64</accession>
<feature type="transmembrane region" description="Helical" evidence="6">
    <location>
        <begin position="350"/>
        <end position="372"/>
    </location>
</feature>
<comment type="subcellular location">
    <subcellularLocation>
        <location evidence="1">Membrane</location>
        <topology evidence="1">Multi-pass membrane protein</topology>
    </subcellularLocation>
</comment>
<dbReference type="InterPro" id="IPR002293">
    <property type="entry name" value="AA/rel_permease1"/>
</dbReference>
<evidence type="ECO:0000256" key="6">
    <source>
        <dbReference type="SAM" id="Phobius"/>
    </source>
</evidence>
<dbReference type="Pfam" id="PF13520">
    <property type="entry name" value="AA_permease_2"/>
    <property type="match status" value="1"/>
</dbReference>
<dbReference type="GO" id="GO:0016020">
    <property type="term" value="C:membrane"/>
    <property type="evidence" value="ECO:0007669"/>
    <property type="project" value="UniProtKB-SubCell"/>
</dbReference>
<protein>
    <submittedName>
        <fullName evidence="7">Amino acid permease</fullName>
    </submittedName>
</protein>
<name>A0A6M1RD64_9BACT</name>
<sequence>MSGWRWNRCKPIEALGGEGIPGHLRLRRALGARELVFLGVGAIVGAGIFSTAGTAAAGGEHHLGAGPGLVLSFLLVAGACALAGLCYAELAALVPVSGSAYTYAYATLGELVAWIIGWDLILEYAIGNVAVAISWSDYFQTLVAGLGWEWPVWLGTDYRSAWAAAREMSAWLAQGGEVGALAPAVVEKARAWLEAPRLWGVPLVLNVPAAAIVGLITWVLVRGIRESAAFNTAMVLVKLAVIGLFVGVGAFYVDPGNWRPFLPNGWAGVGHAAAIVFFAYIGFDAVSTAAEETRDPQRNLPRGILGSLLVCAVLYAVVALVLTGMVRWDRLRNVADPLAMAFVERGLDWLSGWIALGAVVATASVLLVFQLGQPRILFAMARDGLLPAWAARVHPRFRTPHVTTVWTGVVVGSVAAVTHIEEMVELCNIGTLFAFVVVAAGVLVLRWREPDRPRPFRVPWVPWVPLGAMATCGWLMWQLPARTWWRFGLWLVAGLMFYGARVWWLGRRPVDGSQAGCGGVDGDRVN</sequence>
<feature type="transmembrane region" description="Helical" evidence="6">
    <location>
        <begin position="233"/>
        <end position="253"/>
    </location>
</feature>
<dbReference type="GO" id="GO:0015171">
    <property type="term" value="F:amino acid transmembrane transporter activity"/>
    <property type="evidence" value="ECO:0007669"/>
    <property type="project" value="TreeGrafter"/>
</dbReference>
<feature type="transmembrane region" description="Helical" evidence="6">
    <location>
        <begin position="483"/>
        <end position="504"/>
    </location>
</feature>
<evidence type="ECO:0000256" key="4">
    <source>
        <dbReference type="ARBA" id="ARBA00022989"/>
    </source>
</evidence>
<keyword evidence="2" id="KW-0813">Transport</keyword>
<keyword evidence="8" id="KW-1185">Reference proteome</keyword>
<keyword evidence="4 6" id="KW-1133">Transmembrane helix</keyword>
<dbReference type="Proteomes" id="UP000477311">
    <property type="component" value="Unassembled WGS sequence"/>
</dbReference>
<dbReference type="RefSeq" id="WP_165105322.1">
    <property type="nucleotide sequence ID" value="NZ_JAAKYA010000006.1"/>
</dbReference>
<evidence type="ECO:0000313" key="8">
    <source>
        <dbReference type="Proteomes" id="UP000477311"/>
    </source>
</evidence>
<dbReference type="AlphaFoldDB" id="A0A6M1RD64"/>
<feature type="transmembrane region" description="Helical" evidence="6">
    <location>
        <begin position="402"/>
        <end position="420"/>
    </location>
</feature>
<feature type="transmembrane region" description="Helical" evidence="6">
    <location>
        <begin position="304"/>
        <end position="328"/>
    </location>
</feature>
<feature type="transmembrane region" description="Helical" evidence="6">
    <location>
        <begin position="199"/>
        <end position="221"/>
    </location>
</feature>
<reference evidence="7 8" key="1">
    <citation type="submission" date="2020-02" db="EMBL/GenBank/DDBJ databases">
        <title>Draft genome sequence of Limisphaera ngatamarikiensis NGM72.4T, a thermophilic Verrucomicrobia grouped in subdivision 3.</title>
        <authorList>
            <person name="Carere C.R."/>
            <person name="Steen J."/>
            <person name="Hugenholtz P."/>
            <person name="Stott M.B."/>
        </authorList>
    </citation>
    <scope>NUCLEOTIDE SEQUENCE [LARGE SCALE GENOMIC DNA]</scope>
    <source>
        <strain evidence="7 8">NGM72.4</strain>
    </source>
</reference>
<dbReference type="PIRSF" id="PIRSF006060">
    <property type="entry name" value="AA_transporter"/>
    <property type="match status" value="1"/>
</dbReference>
<evidence type="ECO:0000256" key="5">
    <source>
        <dbReference type="ARBA" id="ARBA00023136"/>
    </source>
</evidence>
<feature type="transmembrane region" description="Helical" evidence="6">
    <location>
        <begin position="457"/>
        <end position="477"/>
    </location>
</feature>
<dbReference type="PANTHER" id="PTHR43243">
    <property type="entry name" value="INNER MEMBRANE TRANSPORTER YGJI-RELATED"/>
    <property type="match status" value="1"/>
</dbReference>
<feature type="transmembrane region" description="Helical" evidence="6">
    <location>
        <begin position="69"/>
        <end position="88"/>
    </location>
</feature>
<evidence type="ECO:0000313" key="7">
    <source>
        <dbReference type="EMBL" id="NGO38038.1"/>
    </source>
</evidence>